<comment type="caution">
    <text evidence="1">The sequence shown here is derived from an EMBL/GenBank/DDBJ whole genome shotgun (WGS) entry which is preliminary data.</text>
</comment>
<gene>
    <name evidence="1" type="ORF">L485_23305</name>
</gene>
<name>T0G030_9SPHN</name>
<organism evidence="1 2">
    <name type="scientific">Sphingobium baderi LL03</name>
    <dbReference type="NCBI Taxonomy" id="1114964"/>
    <lineage>
        <taxon>Bacteria</taxon>
        <taxon>Pseudomonadati</taxon>
        <taxon>Pseudomonadota</taxon>
        <taxon>Alphaproteobacteria</taxon>
        <taxon>Sphingomonadales</taxon>
        <taxon>Sphingomonadaceae</taxon>
        <taxon>Sphingobium</taxon>
    </lineage>
</organism>
<protein>
    <submittedName>
        <fullName evidence="1">Uncharacterized protein</fullName>
    </submittedName>
</protein>
<accession>T0G030</accession>
<evidence type="ECO:0000313" key="2">
    <source>
        <dbReference type="Proteomes" id="UP000015524"/>
    </source>
</evidence>
<dbReference type="PATRIC" id="fig|1114964.3.peg.4573"/>
<sequence length="69" mass="7940">MRITDDAEERPMNMVDVNYLLHRQQVSLIRAEKSRSAAGRAAYEDLARSYGERVAAYREENFRTGPVAH</sequence>
<reference evidence="1 2" key="1">
    <citation type="journal article" date="2013" name="Genome Announc.">
        <title>Draft Genome Sequence of a Hexachlorocyclohexane-Degrading Bacterium, Sphingobium baderi Strain LL03T.</title>
        <authorList>
            <person name="Kaur J."/>
            <person name="Verma H."/>
            <person name="Tripathi C."/>
            <person name="Khurana J.P."/>
            <person name="Lal R."/>
        </authorList>
    </citation>
    <scope>NUCLEOTIDE SEQUENCE [LARGE SCALE GENOMIC DNA]</scope>
    <source>
        <strain evidence="1 2">LL03</strain>
    </source>
</reference>
<keyword evidence="2" id="KW-1185">Reference proteome</keyword>
<dbReference type="AlphaFoldDB" id="T0G030"/>
<proteinExistence type="predicted"/>
<evidence type="ECO:0000313" key="1">
    <source>
        <dbReference type="EMBL" id="EQA97005.1"/>
    </source>
</evidence>
<dbReference type="EMBL" id="ATIB01000088">
    <property type="protein sequence ID" value="EQA97005.1"/>
    <property type="molecule type" value="Genomic_DNA"/>
</dbReference>
<dbReference type="Proteomes" id="UP000015524">
    <property type="component" value="Unassembled WGS sequence"/>
</dbReference>